<gene>
    <name evidence="1" type="ORF">FGO68_gene8527</name>
</gene>
<dbReference type="Proteomes" id="UP000785679">
    <property type="component" value="Unassembled WGS sequence"/>
</dbReference>
<comment type="caution">
    <text evidence="1">The sequence shown here is derived from an EMBL/GenBank/DDBJ whole genome shotgun (WGS) entry which is preliminary data.</text>
</comment>
<protein>
    <submittedName>
        <fullName evidence="1">Uncharacterized protein</fullName>
    </submittedName>
</protein>
<name>A0A8J8NHI7_HALGN</name>
<evidence type="ECO:0000313" key="2">
    <source>
        <dbReference type="Proteomes" id="UP000785679"/>
    </source>
</evidence>
<accession>A0A8J8NHI7</accession>
<dbReference type="AlphaFoldDB" id="A0A8J8NHI7"/>
<sequence length="84" mass="9077">MPASLSLTSSSNSFPLQKTLNFSTPDMAIGWSLGQWASESTCFFNYATVSENEMLRESQGPGQWTRVRLKATSGPGSLQSSAII</sequence>
<evidence type="ECO:0000313" key="1">
    <source>
        <dbReference type="EMBL" id="TNV75517.1"/>
    </source>
</evidence>
<dbReference type="EMBL" id="RRYP01015392">
    <property type="protein sequence ID" value="TNV75517.1"/>
    <property type="molecule type" value="Genomic_DNA"/>
</dbReference>
<keyword evidence="2" id="KW-1185">Reference proteome</keyword>
<reference evidence="1" key="1">
    <citation type="submission" date="2019-06" db="EMBL/GenBank/DDBJ databases">
        <authorList>
            <person name="Zheng W."/>
        </authorList>
    </citation>
    <scope>NUCLEOTIDE SEQUENCE</scope>
    <source>
        <strain evidence="1">QDHG01</strain>
    </source>
</reference>
<proteinExistence type="predicted"/>
<organism evidence="1 2">
    <name type="scientific">Halteria grandinella</name>
    <dbReference type="NCBI Taxonomy" id="5974"/>
    <lineage>
        <taxon>Eukaryota</taxon>
        <taxon>Sar</taxon>
        <taxon>Alveolata</taxon>
        <taxon>Ciliophora</taxon>
        <taxon>Intramacronucleata</taxon>
        <taxon>Spirotrichea</taxon>
        <taxon>Stichotrichia</taxon>
        <taxon>Sporadotrichida</taxon>
        <taxon>Halteriidae</taxon>
        <taxon>Halteria</taxon>
    </lineage>
</organism>